<dbReference type="OrthoDB" id="106784at2759"/>
<keyword evidence="1" id="KW-0479">Metal-binding</keyword>
<dbReference type="InterPro" id="IPR013083">
    <property type="entry name" value="Znf_RING/FYVE/PHD"/>
</dbReference>
<feature type="compositionally biased region" description="Low complexity" evidence="2">
    <location>
        <begin position="312"/>
        <end position="321"/>
    </location>
</feature>
<feature type="region of interest" description="Disordered" evidence="2">
    <location>
        <begin position="278"/>
        <end position="346"/>
    </location>
</feature>
<feature type="compositionally biased region" description="Polar residues" evidence="2">
    <location>
        <begin position="284"/>
        <end position="300"/>
    </location>
</feature>
<comment type="caution">
    <text evidence="5">The sequence shown here is derived from an EMBL/GenBank/DDBJ whole genome shotgun (WGS) entry which is preliminary data.</text>
</comment>
<dbReference type="InterPro" id="IPR001878">
    <property type="entry name" value="Znf_CCHC"/>
</dbReference>
<dbReference type="GO" id="GO:0003697">
    <property type="term" value="F:single-stranded DNA binding"/>
    <property type="evidence" value="ECO:0007669"/>
    <property type="project" value="InterPro"/>
</dbReference>
<evidence type="ECO:0000256" key="3">
    <source>
        <dbReference type="SAM" id="Phobius"/>
    </source>
</evidence>
<dbReference type="SUPFAM" id="SSF57850">
    <property type="entry name" value="RING/U-box"/>
    <property type="match status" value="1"/>
</dbReference>
<dbReference type="GO" id="GO:0005634">
    <property type="term" value="C:nucleus"/>
    <property type="evidence" value="ECO:0007669"/>
    <property type="project" value="TreeGrafter"/>
</dbReference>
<dbReference type="Gene3D" id="4.10.60.10">
    <property type="entry name" value="Zinc finger, CCHC-type"/>
    <property type="match status" value="1"/>
</dbReference>
<dbReference type="VEuPathDB" id="ToxoDB:TGMAS_245660"/>
<keyword evidence="3" id="KW-0472">Membrane</keyword>
<reference evidence="5 6" key="1">
    <citation type="submission" date="2014-04" db="EMBL/GenBank/DDBJ databases">
        <authorList>
            <person name="Sibley D."/>
            <person name="Venepally P."/>
            <person name="Karamycheva S."/>
            <person name="Hadjithomas M."/>
            <person name="Khan A."/>
            <person name="Brunk B."/>
            <person name="Roos D."/>
            <person name="Caler E."/>
            <person name="Lorenzi H."/>
        </authorList>
    </citation>
    <scope>NUCLEOTIDE SEQUENCE [LARGE SCALE GENOMIC DNA]</scope>
    <source>
        <strain evidence="5 6">MAS</strain>
    </source>
</reference>
<dbReference type="GO" id="GO:0006301">
    <property type="term" value="P:DNA damage tolerance"/>
    <property type="evidence" value="ECO:0007669"/>
    <property type="project" value="InterPro"/>
</dbReference>
<dbReference type="Gene3D" id="3.30.40.10">
    <property type="entry name" value="Zinc/RING finger domain, C3HC4 (zinc finger)"/>
    <property type="match status" value="1"/>
</dbReference>
<evidence type="ECO:0000313" key="6">
    <source>
        <dbReference type="Proteomes" id="UP000028821"/>
    </source>
</evidence>
<dbReference type="EMBL" id="AEXC02002564">
    <property type="protein sequence ID" value="KFH04193.1"/>
    <property type="molecule type" value="Genomic_DNA"/>
</dbReference>
<organism evidence="5 6">
    <name type="scientific">Toxoplasma gondii MAS</name>
    <dbReference type="NCBI Taxonomy" id="943118"/>
    <lineage>
        <taxon>Eukaryota</taxon>
        <taxon>Sar</taxon>
        <taxon>Alveolata</taxon>
        <taxon>Apicomplexa</taxon>
        <taxon>Conoidasida</taxon>
        <taxon>Coccidia</taxon>
        <taxon>Eucoccidiorida</taxon>
        <taxon>Eimeriorina</taxon>
        <taxon>Sarcocystidae</taxon>
        <taxon>Toxoplasma</taxon>
    </lineage>
</organism>
<dbReference type="GO" id="GO:0097505">
    <property type="term" value="C:Rad6-Rad18 complex"/>
    <property type="evidence" value="ECO:0007669"/>
    <property type="project" value="TreeGrafter"/>
</dbReference>
<accession>A0A086PV11</accession>
<dbReference type="PROSITE" id="PS50158">
    <property type="entry name" value="ZF_CCHC"/>
    <property type="match status" value="1"/>
</dbReference>
<dbReference type="GO" id="GO:0006513">
    <property type="term" value="P:protein monoubiquitination"/>
    <property type="evidence" value="ECO:0007669"/>
    <property type="project" value="InterPro"/>
</dbReference>
<dbReference type="InterPro" id="IPR039577">
    <property type="entry name" value="Rad18"/>
</dbReference>
<dbReference type="GO" id="GO:0061630">
    <property type="term" value="F:ubiquitin protein ligase activity"/>
    <property type="evidence" value="ECO:0007669"/>
    <property type="project" value="InterPro"/>
</dbReference>
<feature type="transmembrane region" description="Helical" evidence="3">
    <location>
        <begin position="32"/>
        <end position="54"/>
    </location>
</feature>
<evidence type="ECO:0000259" key="4">
    <source>
        <dbReference type="PROSITE" id="PS50158"/>
    </source>
</evidence>
<dbReference type="PANTHER" id="PTHR14134">
    <property type="entry name" value="E3 UBIQUITIN-PROTEIN LIGASE RAD18"/>
    <property type="match status" value="1"/>
</dbReference>
<gene>
    <name evidence="5" type="ORF">TGMAS_245660</name>
</gene>
<sequence length="896" mass="94171">MVFRKRTGKKKLESICSGSRILFQSSEAQDGIVGLSVIPGSVSFLFASVVFFPLSTSTRVSWNSSHPWEVRVGALSPRIAEFGHRVVFYSHRSLTVVTEKGSLRCPLSGVCGCGAETAGFPCCSAVPLCERHLFDGALSPRILTFSSKRPMVSAGFSSSLRFVQWRFKGSNTPYAPVSLPLPVFCGEIRAFLKKQTGLEATPQLDALLFLESDPSSPLSDLFPLRHPCSLLLQRTSAAEAQAALDIADRAFHRQKDSTPAVTDIVRSASVGDFHDVSAEKESGSKQLAPSLNGSRATPNVVTPARTDQVDPSSSSGGLSLSTREVPFASGGSALEGETGESATNDEEDEAALLQAVIEQHAEHRGPQTSSSQAVAGGGFASSEGRFSAGYSSGFGRGRGWGFSAGRGYQAPSLGASAAGAAQTAFGVGRGAVGSNLPTAAGYVPVGEDYICHMCGERGHHIRNCTRSNDPRHQKKIRPATGIPSSFLRDISVDDIPRYAEVYIRKDGSFAVMKNAKQMSSLSYFSSDLDTKIERHVGSSDVAAHLKCPLCGLLFSQPVATPCCGESFCRGCLLRVLHPSRGGTGGFFPGGSGFPGDSEKNSAKKSGGCPSCGRSIDLRDVLCNTALQKSVDAIVRSTSSFKEPDATESARPPFPPLSTVPSVSGRVAPSASSSQRTANGGGVARDVSSSAVSSCAAPHASNSPVASSGASGGEPCAMAEEREEKREKKEGSNDVVAAGTVGVWCASGEASSVKTEHVEREVSCPRDAVALKDVVGTQTPSEPDPSKRAPGAALVEPAAASAPSNDSLDRNSAPGDHGNDTQGGNTVGSSATKGRLPEEAQSGLPPGVDLQELEEQHIFAAAYIAQYLQRRREKRKRRRILKICDGRPEGMEKANQR</sequence>
<evidence type="ECO:0000313" key="5">
    <source>
        <dbReference type="EMBL" id="KFH04193.1"/>
    </source>
</evidence>
<feature type="compositionally biased region" description="Polar residues" evidence="2">
    <location>
        <begin position="819"/>
        <end position="831"/>
    </location>
</feature>
<feature type="region of interest" description="Disordered" evidence="2">
    <location>
        <begin position="775"/>
        <end position="848"/>
    </location>
</feature>
<name>A0A086PV11_TOXGO</name>
<keyword evidence="3" id="KW-1133">Transmembrane helix</keyword>
<evidence type="ECO:0000256" key="2">
    <source>
        <dbReference type="SAM" id="MobiDB-lite"/>
    </source>
</evidence>
<dbReference type="PANTHER" id="PTHR14134:SF2">
    <property type="entry name" value="E3 UBIQUITIN-PROTEIN LIGASE RAD18"/>
    <property type="match status" value="1"/>
</dbReference>
<dbReference type="Proteomes" id="UP000028821">
    <property type="component" value="Unassembled WGS sequence"/>
</dbReference>
<feature type="domain" description="CCHC-type" evidence="4">
    <location>
        <begin position="451"/>
        <end position="466"/>
    </location>
</feature>
<keyword evidence="3" id="KW-0812">Transmembrane</keyword>
<proteinExistence type="predicted"/>
<dbReference type="AlphaFoldDB" id="A0A086PV11"/>
<dbReference type="GO" id="GO:0008270">
    <property type="term" value="F:zinc ion binding"/>
    <property type="evidence" value="ECO:0007669"/>
    <property type="project" value="UniProtKB-KW"/>
</dbReference>
<keyword evidence="1" id="KW-0863">Zinc-finger</keyword>
<feature type="compositionally biased region" description="Basic and acidic residues" evidence="2">
    <location>
        <begin position="718"/>
        <end position="731"/>
    </location>
</feature>
<keyword evidence="1" id="KW-0862">Zinc</keyword>
<evidence type="ECO:0000256" key="1">
    <source>
        <dbReference type="PROSITE-ProRule" id="PRU00047"/>
    </source>
</evidence>
<feature type="region of interest" description="Disordered" evidence="2">
    <location>
        <begin position="639"/>
        <end position="733"/>
    </location>
</feature>
<feature type="compositionally biased region" description="Low complexity" evidence="2">
    <location>
        <begin position="683"/>
        <end position="700"/>
    </location>
</feature>
<protein>
    <submittedName>
        <fullName evidence="5">Zinc finger, C3HC4 type (RING finger) protein</fullName>
    </submittedName>
</protein>
<feature type="compositionally biased region" description="Low complexity" evidence="2">
    <location>
        <begin position="788"/>
        <end position="802"/>
    </location>
</feature>